<comment type="caution">
    <text evidence="3">The sequence shown here is derived from an EMBL/GenBank/DDBJ whole genome shotgun (WGS) entry which is preliminary data.</text>
</comment>
<dbReference type="RefSeq" id="XP_066674111.1">
    <property type="nucleotide sequence ID" value="XM_066804338.1"/>
</dbReference>
<dbReference type="Gene3D" id="2.30.60.10">
    <property type="entry name" value="Cyanovirin-N"/>
    <property type="match status" value="2"/>
</dbReference>
<dbReference type="Pfam" id="PF08881">
    <property type="entry name" value="CVNH"/>
    <property type="match status" value="1"/>
</dbReference>
<proteinExistence type="predicted"/>
<feature type="signal peptide" evidence="1">
    <location>
        <begin position="1"/>
        <end position="17"/>
    </location>
</feature>
<dbReference type="Proteomes" id="UP001433268">
    <property type="component" value="Unassembled WGS sequence"/>
</dbReference>
<accession>A0ABR1X9K8</accession>
<name>A0ABR1X9K8_9PEZI</name>
<dbReference type="InterPro" id="IPR036673">
    <property type="entry name" value="Cyanovirin-N_sf"/>
</dbReference>
<feature type="domain" description="Cyanovirin-N" evidence="2">
    <location>
        <begin position="24"/>
        <end position="121"/>
    </location>
</feature>
<dbReference type="GeneID" id="92037398"/>
<dbReference type="InterPro" id="IPR011058">
    <property type="entry name" value="Cyanovirin-N"/>
</dbReference>
<dbReference type="SUPFAM" id="SSF51322">
    <property type="entry name" value="Cyanovirin-N"/>
    <property type="match status" value="2"/>
</dbReference>
<keyword evidence="1" id="KW-0732">Signal</keyword>
<dbReference type="EMBL" id="JAQQWN010000002">
    <property type="protein sequence ID" value="KAK8093338.1"/>
    <property type="molecule type" value="Genomic_DNA"/>
</dbReference>
<feature type="chain" id="PRO_5046264833" description="Cyanovirin-N domain-containing protein" evidence="1">
    <location>
        <begin position="18"/>
        <end position="301"/>
    </location>
</feature>
<organism evidence="3 4">
    <name type="scientific">Apiospora hydei</name>
    <dbReference type="NCBI Taxonomy" id="1337664"/>
    <lineage>
        <taxon>Eukaryota</taxon>
        <taxon>Fungi</taxon>
        <taxon>Dikarya</taxon>
        <taxon>Ascomycota</taxon>
        <taxon>Pezizomycotina</taxon>
        <taxon>Sordariomycetes</taxon>
        <taxon>Xylariomycetidae</taxon>
        <taxon>Amphisphaeriales</taxon>
        <taxon>Apiosporaceae</taxon>
        <taxon>Apiospora</taxon>
    </lineage>
</organism>
<evidence type="ECO:0000256" key="1">
    <source>
        <dbReference type="SAM" id="SignalP"/>
    </source>
</evidence>
<keyword evidence="4" id="KW-1185">Reference proteome</keyword>
<sequence length="301" mass="33245">MMIFAYILALIVGFAFADGPIENTCSEWGIWNPAPHVWYLKGTCSANNGTSVCSYASLSSCYAVDDNGQLHPERFGDGPVKCKNCVTDQLRMTCDCKDKHGYYHTTETGLDEAMTNKDGYLGCFDLVGYQCDDTNLFTSRYHSQFLLQIPPTVIPIYPQVTMKTFAYIAASITALTARFTSADLGSVGQDCADVSLWNPGHWLDVSRRVSFFLIPEPHLPSQSGVEPICLCFVEVNGQLQPQEGGKGLRNCDQCTIDNFAMSCHCRDDNGDMVDTTINLNDTMSVEDNGWVACFNTTTQQC</sequence>
<evidence type="ECO:0000259" key="2">
    <source>
        <dbReference type="Pfam" id="PF08881"/>
    </source>
</evidence>
<protein>
    <recommendedName>
        <fullName evidence="2">Cyanovirin-N domain-containing protein</fullName>
    </recommendedName>
</protein>
<gene>
    <name evidence="3" type="ORF">PG997_000023</name>
</gene>
<evidence type="ECO:0000313" key="4">
    <source>
        <dbReference type="Proteomes" id="UP001433268"/>
    </source>
</evidence>
<reference evidence="3 4" key="1">
    <citation type="submission" date="2023-01" db="EMBL/GenBank/DDBJ databases">
        <title>Analysis of 21 Apiospora genomes using comparative genomics revels a genus with tremendous synthesis potential of carbohydrate active enzymes and secondary metabolites.</title>
        <authorList>
            <person name="Sorensen T."/>
        </authorList>
    </citation>
    <scope>NUCLEOTIDE SEQUENCE [LARGE SCALE GENOMIC DNA]</scope>
    <source>
        <strain evidence="3 4">CBS 114990</strain>
    </source>
</reference>
<evidence type="ECO:0000313" key="3">
    <source>
        <dbReference type="EMBL" id="KAK8093338.1"/>
    </source>
</evidence>